<evidence type="ECO:0000259" key="11">
    <source>
        <dbReference type="Pfam" id="PF07885"/>
    </source>
</evidence>
<feature type="transmembrane region" description="Helical" evidence="10">
    <location>
        <begin position="189"/>
        <end position="208"/>
    </location>
</feature>
<evidence type="ECO:0000256" key="4">
    <source>
        <dbReference type="ARBA" id="ARBA00022989"/>
    </source>
</evidence>
<dbReference type="GO" id="GO:0015271">
    <property type="term" value="F:outward rectifier potassium channel activity"/>
    <property type="evidence" value="ECO:0007669"/>
    <property type="project" value="TreeGrafter"/>
</dbReference>
<feature type="transmembrane region" description="Helical" evidence="10">
    <location>
        <begin position="381"/>
        <end position="401"/>
    </location>
</feature>
<evidence type="ECO:0000256" key="6">
    <source>
        <dbReference type="ARBA" id="ARBA00023136"/>
    </source>
</evidence>
<comment type="caution">
    <text evidence="12">The sequence shown here is derived from an EMBL/GenBank/DDBJ whole genome shotgun (WGS) entry which is preliminary data.</text>
</comment>
<evidence type="ECO:0000256" key="2">
    <source>
        <dbReference type="ARBA" id="ARBA00022448"/>
    </source>
</evidence>
<dbReference type="Proteomes" id="UP000663879">
    <property type="component" value="Unassembled WGS sequence"/>
</dbReference>
<dbReference type="GO" id="GO:0005886">
    <property type="term" value="C:plasma membrane"/>
    <property type="evidence" value="ECO:0007669"/>
    <property type="project" value="TreeGrafter"/>
</dbReference>
<dbReference type="GO" id="GO:0022841">
    <property type="term" value="F:potassium ion leak channel activity"/>
    <property type="evidence" value="ECO:0007669"/>
    <property type="project" value="TreeGrafter"/>
</dbReference>
<dbReference type="EMBL" id="CAJNOC010000678">
    <property type="protein sequence ID" value="CAF0790763.1"/>
    <property type="molecule type" value="Genomic_DNA"/>
</dbReference>
<dbReference type="InterPro" id="IPR003280">
    <property type="entry name" value="2pore_dom_K_chnl"/>
</dbReference>
<reference evidence="12" key="1">
    <citation type="submission" date="2021-02" db="EMBL/GenBank/DDBJ databases">
        <authorList>
            <person name="Nowell W R."/>
        </authorList>
    </citation>
    <scope>NUCLEOTIDE SEQUENCE</scope>
    <source>
        <strain evidence="12">Ploen Becks lab</strain>
    </source>
</reference>
<feature type="region of interest" description="Disordered" evidence="9">
    <location>
        <begin position="1"/>
        <end position="25"/>
    </location>
</feature>
<dbReference type="PRINTS" id="PR01333">
    <property type="entry name" value="2POREKCHANEL"/>
</dbReference>
<organism evidence="12 13">
    <name type="scientific">Brachionus calyciflorus</name>
    <dbReference type="NCBI Taxonomy" id="104777"/>
    <lineage>
        <taxon>Eukaryota</taxon>
        <taxon>Metazoa</taxon>
        <taxon>Spiralia</taxon>
        <taxon>Gnathifera</taxon>
        <taxon>Rotifera</taxon>
        <taxon>Eurotatoria</taxon>
        <taxon>Monogononta</taxon>
        <taxon>Pseudotrocha</taxon>
        <taxon>Ploima</taxon>
        <taxon>Brachionidae</taxon>
        <taxon>Brachionus</taxon>
    </lineage>
</organism>
<dbReference type="SUPFAM" id="SSF81324">
    <property type="entry name" value="Voltage-gated potassium channels"/>
    <property type="match status" value="2"/>
</dbReference>
<keyword evidence="13" id="KW-1185">Reference proteome</keyword>
<dbReference type="GO" id="GO:0030322">
    <property type="term" value="P:stabilization of membrane potential"/>
    <property type="evidence" value="ECO:0007669"/>
    <property type="project" value="TreeGrafter"/>
</dbReference>
<gene>
    <name evidence="12" type="ORF">OXX778_LOCUS5955</name>
</gene>
<feature type="transmembrane region" description="Helical" evidence="10">
    <location>
        <begin position="348"/>
        <end position="369"/>
    </location>
</feature>
<feature type="domain" description="Potassium channel" evidence="11">
    <location>
        <begin position="322"/>
        <end position="405"/>
    </location>
</feature>
<keyword evidence="6 10" id="KW-0472">Membrane</keyword>
<evidence type="ECO:0000256" key="3">
    <source>
        <dbReference type="ARBA" id="ARBA00022692"/>
    </source>
</evidence>
<evidence type="ECO:0000256" key="9">
    <source>
        <dbReference type="SAM" id="MobiDB-lite"/>
    </source>
</evidence>
<evidence type="ECO:0000256" key="10">
    <source>
        <dbReference type="SAM" id="Phobius"/>
    </source>
</evidence>
<dbReference type="PANTHER" id="PTHR11003">
    <property type="entry name" value="POTASSIUM CHANNEL, SUBFAMILY K"/>
    <property type="match status" value="1"/>
</dbReference>
<evidence type="ECO:0000313" key="12">
    <source>
        <dbReference type="EMBL" id="CAF0790763.1"/>
    </source>
</evidence>
<proteinExistence type="inferred from homology"/>
<keyword evidence="5 8" id="KW-0406">Ion transport</keyword>
<dbReference type="Gene3D" id="1.10.287.70">
    <property type="match status" value="1"/>
</dbReference>
<accession>A0A813RWY7</accession>
<evidence type="ECO:0000256" key="5">
    <source>
        <dbReference type="ARBA" id="ARBA00023065"/>
    </source>
</evidence>
<evidence type="ECO:0000313" key="13">
    <source>
        <dbReference type="Proteomes" id="UP000663879"/>
    </source>
</evidence>
<evidence type="ECO:0000256" key="7">
    <source>
        <dbReference type="ARBA" id="ARBA00023303"/>
    </source>
</evidence>
<dbReference type="Pfam" id="PF07885">
    <property type="entry name" value="Ion_trans_2"/>
    <property type="match status" value="2"/>
</dbReference>
<feature type="transmembrane region" description="Helical" evidence="10">
    <location>
        <begin position="315"/>
        <end position="336"/>
    </location>
</feature>
<protein>
    <recommendedName>
        <fullName evidence="11">Potassium channel domain-containing protein</fullName>
    </recommendedName>
</protein>
<feature type="transmembrane region" description="Helical" evidence="10">
    <location>
        <begin position="220"/>
        <end position="237"/>
    </location>
</feature>
<keyword evidence="3 8" id="KW-0812">Transmembrane</keyword>
<keyword evidence="4 10" id="KW-1133">Transmembrane helix</keyword>
<feature type="transmembrane region" description="Helical" evidence="10">
    <location>
        <begin position="64"/>
        <end position="84"/>
    </location>
</feature>
<keyword evidence="2 8" id="KW-0813">Transport</keyword>
<feature type="domain" description="Potassium channel" evidence="11">
    <location>
        <begin position="188"/>
        <end position="244"/>
    </location>
</feature>
<keyword evidence="7 8" id="KW-0407">Ion channel</keyword>
<dbReference type="AlphaFoldDB" id="A0A813RWY7"/>
<dbReference type="InterPro" id="IPR013099">
    <property type="entry name" value="K_chnl_dom"/>
</dbReference>
<evidence type="ECO:0000256" key="8">
    <source>
        <dbReference type="RuleBase" id="RU003857"/>
    </source>
</evidence>
<comment type="subcellular location">
    <subcellularLocation>
        <location evidence="1">Membrane</location>
        <topology evidence="1">Multi-pass membrane protein</topology>
    </subcellularLocation>
</comment>
<evidence type="ECO:0000256" key="1">
    <source>
        <dbReference type="ARBA" id="ARBA00004141"/>
    </source>
</evidence>
<sequence>MNTEISTSKSFENSTELSRPVSTNSTYSQKFLLEGKKAPENDFDSKNEIDKLNNEPKKKNNIKAFIAFFIKNFGIVILVIGYAAGGAFLFKILEQHEEIQNCQKGEGEWNKVRIEYRTRLFNYIYFNTTSNPWLPVDNATIAAGLYTAKDGPDKYDPLIKNWLVELRNKTLNITSEYKYKGQDCEKQSAWTYLSALLFTITILTTLGYGHVSPTTWEGQIVCICYSLLGIPLFVMSTVKVSSFLGDLFKFLYGNIFCYICIRSKKSKKEEQDDEKENEKNYEINDDIQKKETQVIDDDDDEENDNDKKDNVSVPLALVLLALAGYLIFGAWIFTLIEPTWNLREGTYFSFISLSTIGFGDYVPGIKLVLDGKEAEGGTNLIIASIYIYFGLAILGMCFQLMQDEVVEKIHLIMEKLGFSKKGEKKSKVEFITDNKLDESEKKLETDRTVIETPINIREATVISVKPKESSC</sequence>
<dbReference type="PANTHER" id="PTHR11003:SF334">
    <property type="entry name" value="FI03418P"/>
    <property type="match status" value="1"/>
</dbReference>
<comment type="similarity">
    <text evidence="8">Belongs to the two pore domain potassium channel (TC 1.A.1.8) family.</text>
</comment>
<dbReference type="OrthoDB" id="297496at2759"/>
<name>A0A813RWY7_9BILA</name>